<evidence type="ECO:0000313" key="3">
    <source>
        <dbReference type="EMBL" id="GAF82881.1"/>
    </source>
</evidence>
<organism evidence="3">
    <name type="scientific">marine sediment metagenome</name>
    <dbReference type="NCBI Taxonomy" id="412755"/>
    <lineage>
        <taxon>unclassified sequences</taxon>
        <taxon>metagenomes</taxon>
        <taxon>ecological metagenomes</taxon>
    </lineage>
</organism>
<dbReference type="InterPro" id="IPR049315">
    <property type="entry name" value="GDC-P_N"/>
</dbReference>
<gene>
    <name evidence="3" type="ORF">S01H1_01791</name>
</gene>
<protein>
    <recommendedName>
        <fullName evidence="2">Glycine cleavage system P-protein N-terminal domain-containing protein</fullName>
    </recommendedName>
</protein>
<dbReference type="GO" id="GO:0004375">
    <property type="term" value="F:glycine dehydrogenase (decarboxylating) activity"/>
    <property type="evidence" value="ECO:0007669"/>
    <property type="project" value="InterPro"/>
</dbReference>
<sequence>MNPSSLGVLTPPINYGADIVCGDLQPLGIHMNYGGGVAGFIATRDEKEFVSEYPSRLFGIAPTENGEWGFGDVMWERTSFANRESSKEFVGTAAALWGIAAGVYLAVMGPEGMQELGKGIIQRSLYAQKEIGKIKGVKAPVFQSANYSEFVVDFNNSGKTIKEINKAFLKKGIFGGKDLSKDFPQFAQSALYCVTEIHTKEDIDKLVFALKEVF</sequence>
<dbReference type="InterPro" id="IPR015422">
    <property type="entry name" value="PyrdxlP-dep_Trfase_small"/>
</dbReference>
<dbReference type="InterPro" id="IPR015424">
    <property type="entry name" value="PyrdxlP-dep_Trfase"/>
</dbReference>
<dbReference type="PANTHER" id="PTHR42806:SF1">
    <property type="entry name" value="GLYCINE DEHYDROGENASE (DECARBOXYLATING)"/>
    <property type="match status" value="1"/>
</dbReference>
<dbReference type="InterPro" id="IPR015421">
    <property type="entry name" value="PyrdxlP-dep_Trfase_major"/>
</dbReference>
<dbReference type="AlphaFoldDB" id="X0T6B6"/>
<accession>X0T6B6</accession>
<dbReference type="SUPFAM" id="SSF53383">
    <property type="entry name" value="PLP-dependent transferases"/>
    <property type="match status" value="1"/>
</dbReference>
<dbReference type="Gene3D" id="3.40.640.10">
    <property type="entry name" value="Type I PLP-dependent aspartate aminotransferase-like (Major domain)"/>
    <property type="match status" value="1"/>
</dbReference>
<dbReference type="InterPro" id="IPR023010">
    <property type="entry name" value="GcvPA"/>
</dbReference>
<comment type="caution">
    <text evidence="3">The sequence shown here is derived from an EMBL/GenBank/DDBJ whole genome shotgun (WGS) entry which is preliminary data.</text>
</comment>
<dbReference type="Pfam" id="PF02347">
    <property type="entry name" value="GDC-P"/>
    <property type="match status" value="1"/>
</dbReference>
<dbReference type="EMBL" id="BARS01000809">
    <property type="protein sequence ID" value="GAF82881.1"/>
    <property type="molecule type" value="Genomic_DNA"/>
</dbReference>
<evidence type="ECO:0000259" key="2">
    <source>
        <dbReference type="Pfam" id="PF02347"/>
    </source>
</evidence>
<proteinExistence type="predicted"/>
<feature type="domain" description="Glycine cleavage system P-protein N-terminal" evidence="2">
    <location>
        <begin position="3"/>
        <end position="207"/>
    </location>
</feature>
<dbReference type="Gene3D" id="3.90.1150.10">
    <property type="entry name" value="Aspartate Aminotransferase, domain 1"/>
    <property type="match status" value="1"/>
</dbReference>
<dbReference type="PANTHER" id="PTHR42806">
    <property type="entry name" value="GLYCINE CLEAVAGE SYSTEM P-PROTEIN"/>
    <property type="match status" value="1"/>
</dbReference>
<name>X0T6B6_9ZZZZ</name>
<reference evidence="3" key="1">
    <citation type="journal article" date="2014" name="Front. Microbiol.">
        <title>High frequency of phylogenetically diverse reductive dehalogenase-homologous genes in deep subseafloor sedimentary metagenomes.</title>
        <authorList>
            <person name="Kawai M."/>
            <person name="Futagami T."/>
            <person name="Toyoda A."/>
            <person name="Takaki Y."/>
            <person name="Nishi S."/>
            <person name="Hori S."/>
            <person name="Arai W."/>
            <person name="Tsubouchi T."/>
            <person name="Morono Y."/>
            <person name="Uchiyama I."/>
            <person name="Ito T."/>
            <person name="Fujiyama A."/>
            <person name="Inagaki F."/>
            <person name="Takami H."/>
        </authorList>
    </citation>
    <scope>NUCLEOTIDE SEQUENCE</scope>
    <source>
        <strain evidence="3">Expedition CK06-06</strain>
    </source>
</reference>
<dbReference type="GO" id="GO:0009116">
    <property type="term" value="P:nucleoside metabolic process"/>
    <property type="evidence" value="ECO:0007669"/>
    <property type="project" value="InterPro"/>
</dbReference>
<keyword evidence="1" id="KW-0560">Oxidoreductase</keyword>
<evidence type="ECO:0000256" key="1">
    <source>
        <dbReference type="ARBA" id="ARBA00023002"/>
    </source>
</evidence>